<sequence length="96" mass="10954">MKNFRICAFCFILLLNFLMESNAHNCCVSYTKRPRRCAILKGYDIQGITGKCDLPAIIFHPKTGKPICANPSHEWTQKAVQCLKMMAKPDRLSLLH</sequence>
<dbReference type="SMART" id="SM00199">
    <property type="entry name" value="SCY"/>
    <property type="match status" value="1"/>
</dbReference>
<comment type="caution">
    <text evidence="10">The sequence shown here is derived from an EMBL/GenBank/DDBJ whole genome shotgun (WGS) entry which is preliminary data.</text>
</comment>
<reference evidence="10 11" key="1">
    <citation type="journal article" date="2019" name="Sci. Data">
        <title>Hybrid genome assembly and annotation of Danionella translucida.</title>
        <authorList>
            <person name="Kadobianskyi M."/>
            <person name="Schulze L."/>
            <person name="Schuelke M."/>
            <person name="Judkewitz B."/>
        </authorList>
    </citation>
    <scope>NUCLEOTIDE SEQUENCE [LARGE SCALE GENOMIC DNA]</scope>
    <source>
        <strain evidence="10 11">Bolton</strain>
    </source>
</reference>
<evidence type="ECO:0000259" key="9">
    <source>
        <dbReference type="SMART" id="SM00199"/>
    </source>
</evidence>
<evidence type="ECO:0000256" key="3">
    <source>
        <dbReference type="ARBA" id="ARBA00022514"/>
    </source>
</evidence>
<keyword evidence="11" id="KW-1185">Reference proteome</keyword>
<keyword evidence="2" id="KW-0145">Chemotaxis</keyword>
<evidence type="ECO:0000256" key="8">
    <source>
        <dbReference type="SAM" id="SignalP"/>
    </source>
</evidence>
<dbReference type="Proteomes" id="UP000316079">
    <property type="component" value="Unassembled WGS sequence"/>
</dbReference>
<dbReference type="Pfam" id="PF00048">
    <property type="entry name" value="IL8"/>
    <property type="match status" value="1"/>
</dbReference>
<gene>
    <name evidence="10" type="ORF">DNTS_012205</name>
</gene>
<feature type="domain" description="Chemokine interleukin-8-like" evidence="9">
    <location>
        <begin position="23"/>
        <end position="83"/>
    </location>
</feature>
<dbReference type="STRING" id="623744.A0A553QZM0"/>
<dbReference type="GO" id="GO:0006954">
    <property type="term" value="P:inflammatory response"/>
    <property type="evidence" value="ECO:0007669"/>
    <property type="project" value="UniProtKB-KW"/>
</dbReference>
<dbReference type="GO" id="GO:0008009">
    <property type="term" value="F:chemokine activity"/>
    <property type="evidence" value="ECO:0007669"/>
    <property type="project" value="InterPro"/>
</dbReference>
<keyword evidence="5 8" id="KW-0732">Signal</keyword>
<protein>
    <recommendedName>
        <fullName evidence="9">Chemokine interleukin-8-like domain-containing protein</fullName>
    </recommendedName>
</protein>
<dbReference type="SUPFAM" id="SSF54117">
    <property type="entry name" value="Interleukin 8-like chemokines"/>
    <property type="match status" value="1"/>
</dbReference>
<dbReference type="EMBL" id="SRMA01025390">
    <property type="protein sequence ID" value="TRY95266.1"/>
    <property type="molecule type" value="Genomic_DNA"/>
</dbReference>
<dbReference type="GO" id="GO:0006955">
    <property type="term" value="P:immune response"/>
    <property type="evidence" value="ECO:0007669"/>
    <property type="project" value="InterPro"/>
</dbReference>
<dbReference type="GO" id="GO:0005615">
    <property type="term" value="C:extracellular space"/>
    <property type="evidence" value="ECO:0007669"/>
    <property type="project" value="UniProtKB-KW"/>
</dbReference>
<dbReference type="OrthoDB" id="8870994at2759"/>
<dbReference type="AlphaFoldDB" id="A0A553QZM0"/>
<evidence type="ECO:0000256" key="1">
    <source>
        <dbReference type="ARBA" id="ARBA00004613"/>
    </source>
</evidence>
<evidence type="ECO:0000313" key="11">
    <source>
        <dbReference type="Proteomes" id="UP000316079"/>
    </source>
</evidence>
<dbReference type="FunFam" id="2.40.50.40:FF:000012">
    <property type="entry name" value="C-C motif chemokine"/>
    <property type="match status" value="1"/>
</dbReference>
<evidence type="ECO:0000256" key="5">
    <source>
        <dbReference type="ARBA" id="ARBA00022729"/>
    </source>
</evidence>
<keyword evidence="4" id="KW-0964">Secreted</keyword>
<comment type="subcellular location">
    <subcellularLocation>
        <location evidence="1">Secreted</location>
    </subcellularLocation>
</comment>
<name>A0A553QZM0_9TELE</name>
<dbReference type="InterPro" id="IPR036048">
    <property type="entry name" value="Interleukin_8-like_sf"/>
</dbReference>
<feature type="signal peptide" evidence="8">
    <location>
        <begin position="1"/>
        <end position="23"/>
    </location>
</feature>
<evidence type="ECO:0000256" key="2">
    <source>
        <dbReference type="ARBA" id="ARBA00022500"/>
    </source>
</evidence>
<evidence type="ECO:0000256" key="4">
    <source>
        <dbReference type="ARBA" id="ARBA00022525"/>
    </source>
</evidence>
<evidence type="ECO:0000256" key="6">
    <source>
        <dbReference type="ARBA" id="ARBA00023157"/>
    </source>
</evidence>
<organism evidence="10 11">
    <name type="scientific">Danionella cerebrum</name>
    <dbReference type="NCBI Taxonomy" id="2873325"/>
    <lineage>
        <taxon>Eukaryota</taxon>
        <taxon>Metazoa</taxon>
        <taxon>Chordata</taxon>
        <taxon>Craniata</taxon>
        <taxon>Vertebrata</taxon>
        <taxon>Euteleostomi</taxon>
        <taxon>Actinopterygii</taxon>
        <taxon>Neopterygii</taxon>
        <taxon>Teleostei</taxon>
        <taxon>Ostariophysi</taxon>
        <taxon>Cypriniformes</taxon>
        <taxon>Danionidae</taxon>
        <taxon>Danioninae</taxon>
        <taxon>Danionella</taxon>
    </lineage>
</organism>
<keyword evidence="6" id="KW-1015">Disulfide bond</keyword>
<keyword evidence="7" id="KW-0395">Inflammatory response</keyword>
<evidence type="ECO:0000256" key="7">
    <source>
        <dbReference type="ARBA" id="ARBA00023198"/>
    </source>
</evidence>
<dbReference type="PANTHER" id="PTHR12015">
    <property type="entry name" value="SMALL INDUCIBLE CYTOKINE A"/>
    <property type="match status" value="1"/>
</dbReference>
<dbReference type="InterPro" id="IPR001811">
    <property type="entry name" value="Chemokine_IL8-like_dom"/>
</dbReference>
<dbReference type="PANTHER" id="PTHR12015:SF190">
    <property type="entry name" value="C-C MOTIF CHEMOKINE"/>
    <property type="match status" value="1"/>
</dbReference>
<accession>A0A553QZM0</accession>
<feature type="chain" id="PRO_5022027290" description="Chemokine interleukin-8-like domain-containing protein" evidence="8">
    <location>
        <begin position="24"/>
        <end position="96"/>
    </location>
</feature>
<evidence type="ECO:0000313" key="10">
    <source>
        <dbReference type="EMBL" id="TRY95266.1"/>
    </source>
</evidence>
<dbReference type="Gene3D" id="2.40.50.40">
    <property type="match status" value="1"/>
</dbReference>
<keyword evidence="3" id="KW-0202">Cytokine</keyword>
<proteinExistence type="predicted"/>
<dbReference type="InterPro" id="IPR039809">
    <property type="entry name" value="Chemokine_b/g/d"/>
</dbReference>